<dbReference type="PANTHER" id="PTHR11654">
    <property type="entry name" value="OLIGOPEPTIDE TRANSPORTER-RELATED"/>
    <property type="match status" value="1"/>
</dbReference>
<dbReference type="EMBL" id="KI395307">
    <property type="protein sequence ID" value="ERM98647.1"/>
    <property type="molecule type" value="Genomic_DNA"/>
</dbReference>
<keyword evidence="5 6" id="KW-0472">Membrane</keyword>
<dbReference type="InterPro" id="IPR036259">
    <property type="entry name" value="MFS_trans_sf"/>
</dbReference>
<accession>W1NRY5</accession>
<dbReference type="Gramene" id="ERM98647">
    <property type="protein sequence ID" value="ERM98647"/>
    <property type="gene ID" value="AMTR_s00109p00102920"/>
</dbReference>
<dbReference type="GO" id="GO:0016020">
    <property type="term" value="C:membrane"/>
    <property type="evidence" value="ECO:0007669"/>
    <property type="project" value="UniProtKB-SubCell"/>
</dbReference>
<organism evidence="7 8">
    <name type="scientific">Amborella trichopoda</name>
    <dbReference type="NCBI Taxonomy" id="13333"/>
    <lineage>
        <taxon>Eukaryota</taxon>
        <taxon>Viridiplantae</taxon>
        <taxon>Streptophyta</taxon>
        <taxon>Embryophyta</taxon>
        <taxon>Tracheophyta</taxon>
        <taxon>Spermatophyta</taxon>
        <taxon>Magnoliopsida</taxon>
        <taxon>Amborellales</taxon>
        <taxon>Amborellaceae</taxon>
        <taxon>Amborella</taxon>
    </lineage>
</organism>
<evidence type="ECO:0000256" key="5">
    <source>
        <dbReference type="ARBA" id="ARBA00023136"/>
    </source>
</evidence>
<feature type="transmembrane region" description="Helical" evidence="6">
    <location>
        <begin position="65"/>
        <end position="85"/>
    </location>
</feature>
<evidence type="ECO:0000256" key="3">
    <source>
        <dbReference type="ARBA" id="ARBA00022692"/>
    </source>
</evidence>
<keyword evidence="3 6" id="KW-0812">Transmembrane</keyword>
<protein>
    <recommendedName>
        <fullName evidence="9">Major facilitator superfamily (MFS) profile domain-containing protein</fullName>
    </recommendedName>
</protein>
<dbReference type="HOGENOM" id="CLU_1646019_0_0_1"/>
<gene>
    <name evidence="7" type="ORF">AMTR_s00109p00102920</name>
</gene>
<feature type="transmembrane region" description="Helical" evidence="6">
    <location>
        <begin position="39"/>
        <end position="58"/>
    </location>
</feature>
<comment type="subcellular location">
    <subcellularLocation>
        <location evidence="1">Membrane</location>
        <topology evidence="1">Multi-pass membrane protein</topology>
    </subcellularLocation>
</comment>
<evidence type="ECO:0000256" key="2">
    <source>
        <dbReference type="ARBA" id="ARBA00005982"/>
    </source>
</evidence>
<evidence type="ECO:0000256" key="6">
    <source>
        <dbReference type="SAM" id="Phobius"/>
    </source>
</evidence>
<dbReference type="OMA" id="DRSENNP"/>
<evidence type="ECO:0000256" key="1">
    <source>
        <dbReference type="ARBA" id="ARBA00004141"/>
    </source>
</evidence>
<evidence type="ECO:0008006" key="9">
    <source>
        <dbReference type="Google" id="ProtNLM"/>
    </source>
</evidence>
<proteinExistence type="inferred from homology"/>
<dbReference type="Pfam" id="PF00854">
    <property type="entry name" value="PTR2"/>
    <property type="match status" value="1"/>
</dbReference>
<evidence type="ECO:0000313" key="7">
    <source>
        <dbReference type="EMBL" id="ERM98647.1"/>
    </source>
</evidence>
<dbReference type="Proteomes" id="UP000017836">
    <property type="component" value="Unassembled WGS sequence"/>
</dbReference>
<evidence type="ECO:0000313" key="8">
    <source>
        <dbReference type="Proteomes" id="UP000017836"/>
    </source>
</evidence>
<keyword evidence="4 6" id="KW-1133">Transmembrane helix</keyword>
<dbReference type="InterPro" id="IPR000109">
    <property type="entry name" value="POT_fam"/>
</dbReference>
<sequence length="161" mass="17758">MSIGAGGIRPCSLAFGANQIDRSENNPKTHSVLQTFFNWYYVSVALPLMTAVTVIVYIQEVKGWVVCFGVPVILMAISSLLFVIGSRNYVKQEVQGSVFTGLFQMVVAAIEKKHQVLPLDNLDLYYHKGSKLATPTQYVRQLNKACMITNPTEDLNPDGSA</sequence>
<keyword evidence="8" id="KW-1185">Reference proteome</keyword>
<dbReference type="Gene3D" id="1.20.1250.20">
    <property type="entry name" value="MFS general substrate transporter like domains"/>
    <property type="match status" value="1"/>
</dbReference>
<comment type="similarity">
    <text evidence="2">Belongs to the major facilitator superfamily. Proton-dependent oligopeptide transporter (POT/PTR) (TC 2.A.17) family.</text>
</comment>
<dbReference type="GO" id="GO:0022857">
    <property type="term" value="F:transmembrane transporter activity"/>
    <property type="evidence" value="ECO:0007669"/>
    <property type="project" value="InterPro"/>
</dbReference>
<dbReference type="eggNOG" id="KOG1237">
    <property type="taxonomic scope" value="Eukaryota"/>
</dbReference>
<reference evidence="8" key="1">
    <citation type="journal article" date="2013" name="Science">
        <title>The Amborella genome and the evolution of flowering plants.</title>
        <authorList>
            <consortium name="Amborella Genome Project"/>
        </authorList>
    </citation>
    <scope>NUCLEOTIDE SEQUENCE [LARGE SCALE GENOMIC DNA]</scope>
</reference>
<name>W1NRY5_AMBTC</name>
<evidence type="ECO:0000256" key="4">
    <source>
        <dbReference type="ARBA" id="ARBA00022989"/>
    </source>
</evidence>
<dbReference type="AlphaFoldDB" id="W1NRY5"/>